<evidence type="ECO:0000313" key="2">
    <source>
        <dbReference type="Proteomes" id="UP000267017"/>
    </source>
</evidence>
<protein>
    <submittedName>
        <fullName evidence="1">DUF3990 domain-containing protein</fullName>
    </submittedName>
</protein>
<organism evidence="1 2">
    <name type="scientific">Paenibacillus oralis</name>
    <dbReference type="NCBI Taxonomy" id="2490856"/>
    <lineage>
        <taxon>Bacteria</taxon>
        <taxon>Bacillati</taxon>
        <taxon>Bacillota</taxon>
        <taxon>Bacilli</taxon>
        <taxon>Bacillales</taxon>
        <taxon>Paenibacillaceae</taxon>
        <taxon>Paenibacillus</taxon>
    </lineage>
</organism>
<dbReference type="EMBL" id="RRCN01000002">
    <property type="protein sequence ID" value="RRJ54928.1"/>
    <property type="molecule type" value="Genomic_DNA"/>
</dbReference>
<dbReference type="InterPro" id="IPR025051">
    <property type="entry name" value="DUF3990"/>
</dbReference>
<dbReference type="Pfam" id="PF13151">
    <property type="entry name" value="DUF3990"/>
    <property type="match status" value="1"/>
</dbReference>
<dbReference type="Proteomes" id="UP000267017">
    <property type="component" value="Unassembled WGS sequence"/>
</dbReference>
<accession>A0A3P3TCU1</accession>
<name>A0A3P3TCU1_9BACL</name>
<comment type="caution">
    <text evidence="1">The sequence shown here is derived from an EMBL/GenBank/DDBJ whole genome shotgun (WGS) entry which is preliminary data.</text>
</comment>
<dbReference type="AlphaFoldDB" id="A0A3P3TCU1"/>
<proteinExistence type="predicted"/>
<dbReference type="OrthoDB" id="9813772at2"/>
<gene>
    <name evidence="1" type="ORF">EHV15_35750</name>
</gene>
<evidence type="ECO:0000313" key="1">
    <source>
        <dbReference type="EMBL" id="RRJ54928.1"/>
    </source>
</evidence>
<keyword evidence="2" id="KW-1185">Reference proteome</keyword>
<reference evidence="1 2" key="1">
    <citation type="submission" date="2018-11" db="EMBL/GenBank/DDBJ databases">
        <title>Genome sequencing of Paenibacillus sp. KCOM 3021 (= ChDC PVNT-B20).</title>
        <authorList>
            <person name="Kook J.-K."/>
            <person name="Park S.-N."/>
            <person name="Lim Y.K."/>
        </authorList>
    </citation>
    <scope>NUCLEOTIDE SEQUENCE [LARGE SCALE GENOMIC DNA]</scope>
    <source>
        <strain evidence="1 2">KCOM 3021</strain>
    </source>
</reference>
<sequence length="245" mass="28388">MSMEDYMANFITSLRLPDVVYHGTTVAAIPGLKQKLINFEFLKESRLRDFGTGFYTTLDLNQAMKWHFGKLAKKIKRGMEIRKEEIPVVAKIRINPDRYDDDITVLDFRGEGMDWIKFLLSHRLDSSIHQCNCMDDFGHPHPQIVCGSMADNDTGAVLYEFMITGRSKNNPDDVRWFADNITRDENGKRLLGLELGDQITFFDERLNNILTLDGYYKFNVEQFSGKLNREEWTYYGTDDEPANDA</sequence>